<evidence type="ECO:0000256" key="1">
    <source>
        <dbReference type="SAM" id="Phobius"/>
    </source>
</evidence>
<accession>A0A368C141</accession>
<comment type="caution">
    <text evidence="2">The sequence shown here is derived from an EMBL/GenBank/DDBJ whole genome shotgun (WGS) entry which is preliminary data.</text>
</comment>
<keyword evidence="1" id="KW-1133">Transmembrane helix</keyword>
<name>A0A368C141_9GAMM</name>
<protein>
    <recommendedName>
        <fullName evidence="4">O-antigen ligase domain-containing protein</fullName>
    </recommendedName>
</protein>
<evidence type="ECO:0008006" key="4">
    <source>
        <dbReference type="Google" id="ProtNLM"/>
    </source>
</evidence>
<keyword evidence="1" id="KW-0812">Transmembrane</keyword>
<feature type="transmembrane region" description="Helical" evidence="1">
    <location>
        <begin position="68"/>
        <end position="86"/>
    </location>
</feature>
<dbReference type="Proteomes" id="UP000253307">
    <property type="component" value="Unassembled WGS sequence"/>
</dbReference>
<feature type="transmembrane region" description="Helical" evidence="1">
    <location>
        <begin position="228"/>
        <end position="246"/>
    </location>
</feature>
<feature type="transmembrane region" description="Helical" evidence="1">
    <location>
        <begin position="309"/>
        <end position="333"/>
    </location>
</feature>
<gene>
    <name evidence="2" type="ORF">DBW96_00050</name>
</gene>
<reference evidence="2 3" key="1">
    <citation type="journal article" date="2018" name="Microbiome">
        <title>Fine metagenomic profile of the Mediterranean stratified and mixed water columns revealed by assembly and recruitment.</title>
        <authorList>
            <person name="Haro-Moreno J.M."/>
            <person name="Lopez-Perez M."/>
            <person name="De La Torre J.R."/>
            <person name="Picazo A."/>
            <person name="Camacho A."/>
            <person name="Rodriguez-Valera F."/>
        </authorList>
    </citation>
    <scope>NUCLEOTIDE SEQUENCE [LARGE SCALE GENOMIC DNA]</scope>
    <source>
        <strain evidence="2">MED-G82</strain>
    </source>
</reference>
<proteinExistence type="predicted"/>
<sequence>MKQTASLSFFSELAFGFVILLYTLANFLLILELPSNLIIGLAVLLATSLIILNTLYKGDFYSNFIEKKADLVLLISLPLIFLFFNQNFESEFLSFTLVSSLSYLAIFNMRNSYFLLLIFRCIFYIVLLGVLLGIIEYYFFESSYFNDTVEYYPYSASGRKISFSGFMYNYNSVTYLVICYMALLSFQNSDIKDYILPIVILFLMFSKLLILFLLLIVLIKFFKGKARIALSFFAIISYLILSNVVIVEEGTYPYPSMYFREILTSYMSWDLVLSLHGWLKQQGLQELLVGASNFIEFENKYSYQPHSSLISFGLMGGIFFLFLFVGNLIIVSLRILNQIDISDAPILYAAFLAFLIELINWDFYDSFYFWIVFFICCKNLVKIKSNNN</sequence>
<feature type="transmembrane region" description="Helical" evidence="1">
    <location>
        <begin position="37"/>
        <end position="56"/>
    </location>
</feature>
<feature type="transmembrane region" description="Helical" evidence="1">
    <location>
        <begin position="167"/>
        <end position="186"/>
    </location>
</feature>
<keyword evidence="1" id="KW-0472">Membrane</keyword>
<dbReference type="EMBL" id="QOPE01000001">
    <property type="protein sequence ID" value="RCL42834.1"/>
    <property type="molecule type" value="Genomic_DNA"/>
</dbReference>
<dbReference type="AlphaFoldDB" id="A0A368C141"/>
<feature type="transmembrane region" description="Helical" evidence="1">
    <location>
        <begin position="198"/>
        <end position="222"/>
    </location>
</feature>
<organism evidence="2 3">
    <name type="scientific">SAR86 cluster bacterium</name>
    <dbReference type="NCBI Taxonomy" id="2030880"/>
    <lineage>
        <taxon>Bacteria</taxon>
        <taxon>Pseudomonadati</taxon>
        <taxon>Pseudomonadota</taxon>
        <taxon>Gammaproteobacteria</taxon>
        <taxon>SAR86 cluster</taxon>
    </lineage>
</organism>
<evidence type="ECO:0000313" key="3">
    <source>
        <dbReference type="Proteomes" id="UP000253307"/>
    </source>
</evidence>
<evidence type="ECO:0000313" key="2">
    <source>
        <dbReference type="EMBL" id="RCL42834.1"/>
    </source>
</evidence>
<feature type="transmembrane region" description="Helical" evidence="1">
    <location>
        <begin position="12"/>
        <end position="31"/>
    </location>
</feature>
<feature type="transmembrane region" description="Helical" evidence="1">
    <location>
        <begin position="367"/>
        <end position="383"/>
    </location>
</feature>
<feature type="transmembrane region" description="Helical" evidence="1">
    <location>
        <begin position="121"/>
        <end position="140"/>
    </location>
</feature>
<feature type="transmembrane region" description="Helical" evidence="1">
    <location>
        <begin position="345"/>
        <end position="361"/>
    </location>
</feature>